<dbReference type="EMBL" id="JPER01000008">
    <property type="protein sequence ID" value="KFZ30174.1"/>
    <property type="molecule type" value="Genomic_DNA"/>
</dbReference>
<evidence type="ECO:0000313" key="3">
    <source>
        <dbReference type="Proteomes" id="UP000054363"/>
    </source>
</evidence>
<reference evidence="2 3" key="1">
    <citation type="submission" date="2014-06" db="EMBL/GenBank/DDBJ databases">
        <title>The draft genome sequence of Idiomarina salinarum ISL-52.</title>
        <authorList>
            <person name="Du J."/>
            <person name="Shao Z."/>
        </authorList>
    </citation>
    <scope>NUCLEOTIDE SEQUENCE [LARGE SCALE GENOMIC DNA]</scope>
    <source>
        <strain evidence="2 3">ISL-52</strain>
    </source>
</reference>
<gene>
    <name evidence="2" type="ORF">IDSA_11470</name>
</gene>
<feature type="region of interest" description="Disordered" evidence="1">
    <location>
        <begin position="181"/>
        <end position="200"/>
    </location>
</feature>
<accession>A0A094IWG6</accession>
<name>A0A094IWG6_9GAMM</name>
<dbReference type="OrthoDB" id="8617598at2"/>
<dbReference type="STRING" id="435908.IDSA_11470"/>
<evidence type="ECO:0000256" key="1">
    <source>
        <dbReference type="SAM" id="MobiDB-lite"/>
    </source>
</evidence>
<dbReference type="RefSeq" id="WP_034776951.1">
    <property type="nucleotide sequence ID" value="NZ_JPER01000008.1"/>
</dbReference>
<evidence type="ECO:0000313" key="2">
    <source>
        <dbReference type="EMBL" id="KFZ30174.1"/>
    </source>
</evidence>
<protein>
    <submittedName>
        <fullName evidence="2">Uncharacterized protein</fullName>
    </submittedName>
</protein>
<comment type="caution">
    <text evidence="2">The sequence shown here is derived from an EMBL/GenBank/DDBJ whole genome shotgun (WGS) entry which is preliminary data.</text>
</comment>
<dbReference type="AlphaFoldDB" id="A0A094IWG6"/>
<sequence length="246" mass="27171">MYILLSGEGPGDIGACEVGADCCAREQFTEGPMAVIVDQLIEQSLDYDMSHLDCHRVSFVSEGYLKSNCAPRIKKPMSLRGKKKPAETKYFYENARALAVKAEQLSKEVNDVVIAILFRDSDGTASAGRGLWADKRNSVQKGFSDANYEFGVAMIPKPKSEAWLLCASSKYDYRDCEKLEHESGNDKAPNPLKSQLNDALDGQSSSCRLKQMLKDRQIVAEKISMPSFNAFKSDLKDVVARVTAGH</sequence>
<dbReference type="eggNOG" id="ENOG5031KA1">
    <property type="taxonomic scope" value="Bacteria"/>
</dbReference>
<dbReference type="Proteomes" id="UP000054363">
    <property type="component" value="Unassembled WGS sequence"/>
</dbReference>
<organism evidence="2 3">
    <name type="scientific">Pseudidiomarina salinarum</name>
    <dbReference type="NCBI Taxonomy" id="435908"/>
    <lineage>
        <taxon>Bacteria</taxon>
        <taxon>Pseudomonadati</taxon>
        <taxon>Pseudomonadota</taxon>
        <taxon>Gammaproteobacteria</taxon>
        <taxon>Alteromonadales</taxon>
        <taxon>Idiomarinaceae</taxon>
        <taxon>Pseudidiomarina</taxon>
    </lineage>
</organism>
<proteinExistence type="predicted"/>
<keyword evidence="3" id="KW-1185">Reference proteome</keyword>